<keyword evidence="6 16" id="KW-0813">Transport</keyword>
<gene>
    <name evidence="16" type="primary">oadG</name>
    <name evidence="18" type="ORF">GCM10023116_46260</name>
</gene>
<evidence type="ECO:0000256" key="14">
    <source>
        <dbReference type="ARBA" id="ARBA00023201"/>
    </source>
</evidence>
<keyword evidence="13 16" id="KW-0472">Membrane</keyword>
<keyword evidence="7 16" id="KW-1003">Cell membrane</keyword>
<sequence length="84" mass="9112">MSPADLMSEGVNLMLFGMGFVFVFLTLLVIVTSIMSKIIQATKPEEPEPAIARVPVATIGDPASDPVLLAVIHEAVQQHRARRQ</sequence>
<evidence type="ECO:0000256" key="12">
    <source>
        <dbReference type="ARBA" id="ARBA00023065"/>
    </source>
</evidence>
<dbReference type="Pfam" id="PF04277">
    <property type="entry name" value="OAD_gamma"/>
    <property type="match status" value="1"/>
</dbReference>
<keyword evidence="8 16" id="KW-0812">Transmembrane</keyword>
<keyword evidence="12 16" id="KW-0406">Ion transport</keyword>
<comment type="function">
    <text evidence="2 16 17">Catalyzes the decarboxylation of oxaloacetate coupled to Na(+) translocation.</text>
</comment>
<dbReference type="EC" id="7.2.4.2" evidence="16"/>
<evidence type="ECO:0000256" key="7">
    <source>
        <dbReference type="ARBA" id="ARBA00022475"/>
    </source>
</evidence>
<accession>A0ABP8V9B0</accession>
<evidence type="ECO:0000256" key="8">
    <source>
        <dbReference type="ARBA" id="ARBA00022692"/>
    </source>
</evidence>
<keyword evidence="10 16" id="KW-1133">Transmembrane helix</keyword>
<evidence type="ECO:0000256" key="13">
    <source>
        <dbReference type="ARBA" id="ARBA00023136"/>
    </source>
</evidence>
<dbReference type="RefSeq" id="WP_345198886.1">
    <property type="nucleotide sequence ID" value="NZ_BAABFL010000474.1"/>
</dbReference>
<proteinExistence type="inferred from homology"/>
<evidence type="ECO:0000256" key="2">
    <source>
        <dbReference type="ARBA" id="ARBA00003002"/>
    </source>
</evidence>
<evidence type="ECO:0000256" key="10">
    <source>
        <dbReference type="ARBA" id="ARBA00022989"/>
    </source>
</evidence>
<evidence type="ECO:0000256" key="11">
    <source>
        <dbReference type="ARBA" id="ARBA00023053"/>
    </source>
</evidence>
<evidence type="ECO:0000256" key="6">
    <source>
        <dbReference type="ARBA" id="ARBA00022448"/>
    </source>
</evidence>
<evidence type="ECO:0000256" key="4">
    <source>
        <dbReference type="ARBA" id="ARBA00005844"/>
    </source>
</evidence>
<comment type="cofactor">
    <cofactor evidence="1 16 17">
        <name>Na(+)</name>
        <dbReference type="ChEBI" id="CHEBI:29101"/>
    </cofactor>
</comment>
<feature type="transmembrane region" description="Helical" evidence="16 17">
    <location>
        <begin position="12"/>
        <end position="34"/>
    </location>
</feature>
<dbReference type="InterPro" id="IPR023424">
    <property type="entry name" value="OadG"/>
</dbReference>
<dbReference type="EMBL" id="BAABFL010000474">
    <property type="protein sequence ID" value="GAA4652342.1"/>
    <property type="molecule type" value="Genomic_DNA"/>
</dbReference>
<keyword evidence="9 16" id="KW-1278">Translocase</keyword>
<name>A0ABP8V9B0_9GAMM</name>
<reference evidence="19" key="1">
    <citation type="journal article" date="2019" name="Int. J. Syst. Evol. Microbiol.">
        <title>The Global Catalogue of Microorganisms (GCM) 10K type strain sequencing project: providing services to taxonomists for standard genome sequencing and annotation.</title>
        <authorList>
            <consortium name="The Broad Institute Genomics Platform"/>
            <consortium name="The Broad Institute Genome Sequencing Center for Infectious Disease"/>
            <person name="Wu L."/>
            <person name="Ma J."/>
        </authorList>
    </citation>
    <scope>NUCLEOTIDE SEQUENCE [LARGE SCALE GENOMIC DNA]</scope>
    <source>
        <strain evidence="19">JCM 17805</strain>
    </source>
</reference>
<evidence type="ECO:0000256" key="17">
    <source>
        <dbReference type="RuleBase" id="RU004278"/>
    </source>
</evidence>
<protein>
    <recommendedName>
        <fullName evidence="16">Probable oxaloacetate decarboxylase gamma chain</fullName>
        <ecNumber evidence="16">7.2.4.2</ecNumber>
    </recommendedName>
</protein>
<evidence type="ECO:0000256" key="16">
    <source>
        <dbReference type="HAMAP-Rule" id="MF_00404"/>
    </source>
</evidence>
<evidence type="ECO:0000313" key="18">
    <source>
        <dbReference type="EMBL" id="GAA4652342.1"/>
    </source>
</evidence>
<keyword evidence="19" id="KW-1185">Reference proteome</keyword>
<evidence type="ECO:0000256" key="15">
    <source>
        <dbReference type="ARBA" id="ARBA00048176"/>
    </source>
</evidence>
<comment type="subunit">
    <text evidence="5 16">Heterotrimer of an alpha, a beta and a gamma subunit.</text>
</comment>
<keyword evidence="11 16" id="KW-0915">Sodium</keyword>
<keyword evidence="14 16" id="KW-0739">Sodium transport</keyword>
<comment type="similarity">
    <text evidence="4 16 17">Belongs to the OadG family.</text>
</comment>
<dbReference type="InterPro" id="IPR005899">
    <property type="entry name" value="Na_pump_deCOase"/>
</dbReference>
<dbReference type="HAMAP" id="MF_00404">
    <property type="entry name" value="OadG"/>
    <property type="match status" value="1"/>
</dbReference>
<comment type="catalytic activity">
    <reaction evidence="15 16 17">
        <text>oxaloacetate + 2 Na(+)(in) + H(+) = pyruvate + 2 Na(+)(out) + CO2</text>
        <dbReference type="Rhea" id="RHEA:57724"/>
        <dbReference type="ChEBI" id="CHEBI:15361"/>
        <dbReference type="ChEBI" id="CHEBI:15378"/>
        <dbReference type="ChEBI" id="CHEBI:16452"/>
        <dbReference type="ChEBI" id="CHEBI:16526"/>
        <dbReference type="ChEBI" id="CHEBI:29101"/>
        <dbReference type="EC" id="7.2.4.2"/>
    </reaction>
</comment>
<evidence type="ECO:0000313" key="19">
    <source>
        <dbReference type="Proteomes" id="UP001500604"/>
    </source>
</evidence>
<evidence type="ECO:0000256" key="5">
    <source>
        <dbReference type="ARBA" id="ARBA00011869"/>
    </source>
</evidence>
<comment type="caution">
    <text evidence="18">The sequence shown here is derived from an EMBL/GenBank/DDBJ whole genome shotgun (WGS) entry which is preliminary data.</text>
</comment>
<comment type="subcellular location">
    <subcellularLocation>
        <location evidence="3 16 17">Cell membrane</location>
        <topology evidence="3 16 17">Single-pass membrane protein</topology>
    </subcellularLocation>
</comment>
<evidence type="ECO:0000256" key="1">
    <source>
        <dbReference type="ARBA" id="ARBA00001959"/>
    </source>
</evidence>
<evidence type="ECO:0000256" key="3">
    <source>
        <dbReference type="ARBA" id="ARBA00004162"/>
    </source>
</evidence>
<organism evidence="18 19">
    <name type="scientific">Kistimonas scapharcae</name>
    <dbReference type="NCBI Taxonomy" id="1036133"/>
    <lineage>
        <taxon>Bacteria</taxon>
        <taxon>Pseudomonadati</taxon>
        <taxon>Pseudomonadota</taxon>
        <taxon>Gammaproteobacteria</taxon>
        <taxon>Oceanospirillales</taxon>
        <taxon>Endozoicomonadaceae</taxon>
        <taxon>Kistimonas</taxon>
    </lineage>
</organism>
<dbReference type="NCBIfam" id="TIGR01195">
    <property type="entry name" value="oadG_fam"/>
    <property type="match status" value="1"/>
</dbReference>
<evidence type="ECO:0000256" key="9">
    <source>
        <dbReference type="ARBA" id="ARBA00022967"/>
    </source>
</evidence>
<dbReference type="Proteomes" id="UP001500604">
    <property type="component" value="Unassembled WGS sequence"/>
</dbReference>